<protein>
    <recommendedName>
        <fullName evidence="3">Zinc ribbon-containing protein</fullName>
    </recommendedName>
</protein>
<dbReference type="InterPro" id="IPR009912">
    <property type="entry name" value="DUF1451"/>
</dbReference>
<dbReference type="Proteomes" id="UP000243446">
    <property type="component" value="Unassembled WGS sequence"/>
</dbReference>
<accession>A0A2H9YQ80</accession>
<gene>
    <name evidence="1" type="ORF">CWI32_11820</name>
</gene>
<evidence type="ECO:0000313" key="2">
    <source>
        <dbReference type="Proteomes" id="UP000243446"/>
    </source>
</evidence>
<evidence type="ECO:0000313" key="1">
    <source>
        <dbReference type="EMBL" id="PJO74803.1"/>
    </source>
</evidence>
<dbReference type="EMBL" id="PHRG01000006">
    <property type="protein sequence ID" value="PJO74803.1"/>
    <property type="molecule type" value="Genomic_DNA"/>
</dbReference>
<proteinExistence type="predicted"/>
<sequence>MPSPKCHHHLQKWTIDIHHQRVILDRPFLKPWRTKMVTAGEKPGTGFYFCVQCGHRTYLEIGTDRLPPCTKCQGNQFNNKNA</sequence>
<evidence type="ECO:0008006" key="3">
    <source>
        <dbReference type="Google" id="ProtNLM"/>
    </source>
</evidence>
<reference evidence="1 2" key="1">
    <citation type="submission" date="2017-11" db="EMBL/GenBank/DDBJ databases">
        <title>Revising the taxonomy of the Acinetobacter lwoffii group: the description of Acinetobacter pseudolwoffii sp. nov. and emended description of Acinetobacter lwoffii.</title>
        <authorList>
            <person name="Nemec A."/>
            <person name="Radolfova-Krizova L."/>
        </authorList>
    </citation>
    <scope>NUCLEOTIDE SEQUENCE [LARGE SCALE GENOMIC DNA]</scope>
    <source>
        <strain evidence="1 2">ANC 5044</strain>
    </source>
</reference>
<dbReference type="Pfam" id="PF07295">
    <property type="entry name" value="DUF1451"/>
    <property type="match status" value="1"/>
</dbReference>
<dbReference type="OrthoDB" id="3174978at2"/>
<name>A0A2H9YQ80_9GAMM</name>
<organism evidence="1 2">
    <name type="scientific">Acinetobacter pseudolwoffii</name>
    <dbReference type="NCBI Taxonomy" id="2053287"/>
    <lineage>
        <taxon>Bacteria</taxon>
        <taxon>Pseudomonadati</taxon>
        <taxon>Pseudomonadota</taxon>
        <taxon>Gammaproteobacteria</taxon>
        <taxon>Moraxellales</taxon>
        <taxon>Moraxellaceae</taxon>
        <taxon>Acinetobacter</taxon>
    </lineage>
</organism>
<comment type="caution">
    <text evidence="1">The sequence shown here is derived from an EMBL/GenBank/DDBJ whole genome shotgun (WGS) entry which is preliminary data.</text>
</comment>
<dbReference type="AlphaFoldDB" id="A0A2H9YQ80"/>